<reference evidence="3" key="4">
    <citation type="submission" date="2020-09" db="EMBL/GenBank/DDBJ databases">
        <authorList>
            <person name="Sun Q."/>
            <person name="Ohkuma M."/>
        </authorList>
    </citation>
    <scope>NUCLEOTIDE SEQUENCE</scope>
    <source>
        <strain evidence="3">JCM 31740</strain>
    </source>
</reference>
<evidence type="ECO:0000313" key="3">
    <source>
        <dbReference type="EMBL" id="GGT93389.1"/>
    </source>
</evidence>
<dbReference type="Proteomes" id="UP000616143">
    <property type="component" value="Unassembled WGS sequence"/>
</dbReference>
<sequence length="168" mass="18904">MDSSNKAPEIYRIESKKLTIGDVSLTVLSPSLTLTGDGIQINEPTLRIVGEKNETEVNGVRGIPLFPHVVMLRRIGIPISINGESVTLQWTEVNLPFMSWEGKLPNNLPFIIIETDAGTRIITNGDLEEERAVQEKPKVKEKKRRRHAKRSSKKRRAKGKSARKGRRV</sequence>
<dbReference type="KEGG" id="sacd:HS1genome_0993"/>
<protein>
    <submittedName>
        <fullName evidence="2">Uncharacterized protein</fullName>
    </submittedName>
</protein>
<dbReference type="GeneID" id="38666499"/>
<feature type="region of interest" description="Disordered" evidence="1">
    <location>
        <begin position="132"/>
        <end position="168"/>
    </location>
</feature>
<evidence type="ECO:0000313" key="2">
    <source>
        <dbReference type="EMBL" id="BBD72604.1"/>
    </source>
</evidence>
<evidence type="ECO:0000313" key="4">
    <source>
        <dbReference type="Proteomes" id="UP000276741"/>
    </source>
</evidence>
<reference evidence="4" key="2">
    <citation type="submission" date="2018-04" db="EMBL/GenBank/DDBJ databases">
        <title>Complete genome sequence of Sulfodiicoccus acidiphilus strain HS-1.</title>
        <authorList>
            <person name="Sakai H.D."/>
            <person name="Kurosawa N."/>
        </authorList>
    </citation>
    <scope>NUCLEOTIDE SEQUENCE [LARGE SCALE GENOMIC DNA]</scope>
    <source>
        <strain evidence="4">HS-1</strain>
    </source>
</reference>
<evidence type="ECO:0000256" key="1">
    <source>
        <dbReference type="SAM" id="MobiDB-lite"/>
    </source>
</evidence>
<keyword evidence="4" id="KW-1185">Reference proteome</keyword>
<name>A0A348B352_9CREN</name>
<dbReference type="RefSeq" id="WP_126449878.1">
    <property type="nucleotide sequence ID" value="NZ_AP018553.1"/>
</dbReference>
<proteinExistence type="predicted"/>
<reference evidence="2" key="3">
    <citation type="journal article" date="2019" name="BMC Res. Notes">
        <title>Complete genome sequence of the Sulfodiicoccus acidiphilus strain HS-1T, the first crenarchaeon that lacks polB3, isolated from an acidic hot spring in Ohwaku-dani, Hakone, Japan.</title>
        <authorList>
            <person name="Sakai H.D."/>
            <person name="Kurosawa N."/>
        </authorList>
    </citation>
    <scope>NUCLEOTIDE SEQUENCE</scope>
    <source>
        <strain evidence="2">HS-1</strain>
    </source>
</reference>
<dbReference type="AlphaFoldDB" id="A0A348B352"/>
<organism evidence="2 4">
    <name type="scientific">Sulfodiicoccus acidiphilus</name>
    <dbReference type="NCBI Taxonomy" id="1670455"/>
    <lineage>
        <taxon>Archaea</taxon>
        <taxon>Thermoproteota</taxon>
        <taxon>Thermoprotei</taxon>
        <taxon>Sulfolobales</taxon>
        <taxon>Sulfolobaceae</taxon>
        <taxon>Sulfodiicoccus</taxon>
    </lineage>
</organism>
<dbReference type="Proteomes" id="UP000276741">
    <property type="component" value="Chromosome"/>
</dbReference>
<gene>
    <name evidence="3" type="ORF">GCM10007116_08830</name>
    <name evidence="2" type="ORF">HS1genome_0993</name>
</gene>
<dbReference type="EMBL" id="AP018553">
    <property type="protein sequence ID" value="BBD72604.1"/>
    <property type="molecule type" value="Genomic_DNA"/>
</dbReference>
<dbReference type="EMBL" id="BMQS01000007">
    <property type="protein sequence ID" value="GGT93389.1"/>
    <property type="molecule type" value="Genomic_DNA"/>
</dbReference>
<accession>A0A348B352</accession>
<reference evidence="3" key="1">
    <citation type="journal article" date="2014" name="Int. J. Syst. Evol. Microbiol.">
        <title>Complete genome sequence of Corynebacterium casei LMG S-19264T (=DSM 44701T), isolated from a smear-ripened cheese.</title>
        <authorList>
            <consortium name="US DOE Joint Genome Institute (JGI-PGF)"/>
            <person name="Walter F."/>
            <person name="Albersmeier A."/>
            <person name="Kalinowski J."/>
            <person name="Ruckert C."/>
        </authorList>
    </citation>
    <scope>NUCLEOTIDE SEQUENCE</scope>
    <source>
        <strain evidence="3">JCM 31740</strain>
    </source>
</reference>
<feature type="compositionally biased region" description="Basic residues" evidence="1">
    <location>
        <begin position="139"/>
        <end position="168"/>
    </location>
</feature>